<dbReference type="EMBL" id="QRBI01000106">
    <property type="protein sequence ID" value="RMC12857.1"/>
    <property type="molecule type" value="Genomic_DNA"/>
</dbReference>
<reference evidence="2 3" key="1">
    <citation type="submission" date="2018-07" db="EMBL/GenBank/DDBJ databases">
        <title>A high quality draft genome assembly of the barn swallow (H. rustica rustica).</title>
        <authorList>
            <person name="Formenti G."/>
            <person name="Chiara M."/>
            <person name="Poveda L."/>
            <person name="Francoijs K.-J."/>
            <person name="Bonisoli-Alquati A."/>
            <person name="Canova L."/>
            <person name="Gianfranceschi L."/>
            <person name="Horner D.S."/>
            <person name="Saino N."/>
        </authorList>
    </citation>
    <scope>NUCLEOTIDE SEQUENCE [LARGE SCALE GENOMIC DNA]</scope>
    <source>
        <strain evidence="2">Chelidonia</strain>
        <tissue evidence="2">Blood</tissue>
    </source>
</reference>
<evidence type="ECO:0000313" key="2">
    <source>
        <dbReference type="EMBL" id="RMC12857.1"/>
    </source>
</evidence>
<dbReference type="AlphaFoldDB" id="A0A3M0L0D0"/>
<comment type="caution">
    <text evidence="2">The sequence shown here is derived from an EMBL/GenBank/DDBJ whole genome shotgun (WGS) entry which is preliminary data.</text>
</comment>
<feature type="signal peptide" evidence="1">
    <location>
        <begin position="1"/>
        <end position="25"/>
    </location>
</feature>
<sequence>MIWMPQLNALLAGLLIVLNWEVLMTLKGGEVLQRDLDRLEYWAMIHGMKFNKDSAPGTEEQGPSRNIRYKYKLGEESLENSCAERDLGVGSSSVWVGRVCPNQEGKLCSGVQQTQHHQPHLEHCEQFWGPQFKEDVKVLDCIQKRATNLVEGMEGMSCEEWRRTLGLSSSEKKRLNFDLVALCGCLRRGHGEGGADLFSLESSDRTHGNGSKMQ</sequence>
<proteinExistence type="predicted"/>
<evidence type="ECO:0000256" key="1">
    <source>
        <dbReference type="SAM" id="SignalP"/>
    </source>
</evidence>
<accession>A0A3M0L0D0</accession>
<keyword evidence="3" id="KW-1185">Reference proteome</keyword>
<organism evidence="2 3">
    <name type="scientific">Hirundo rustica rustica</name>
    <dbReference type="NCBI Taxonomy" id="333673"/>
    <lineage>
        <taxon>Eukaryota</taxon>
        <taxon>Metazoa</taxon>
        <taxon>Chordata</taxon>
        <taxon>Craniata</taxon>
        <taxon>Vertebrata</taxon>
        <taxon>Euteleostomi</taxon>
        <taxon>Archelosauria</taxon>
        <taxon>Archosauria</taxon>
        <taxon>Dinosauria</taxon>
        <taxon>Saurischia</taxon>
        <taxon>Theropoda</taxon>
        <taxon>Coelurosauria</taxon>
        <taxon>Aves</taxon>
        <taxon>Neognathae</taxon>
        <taxon>Neoaves</taxon>
        <taxon>Telluraves</taxon>
        <taxon>Australaves</taxon>
        <taxon>Passeriformes</taxon>
        <taxon>Sylvioidea</taxon>
        <taxon>Hirundinidae</taxon>
        <taxon>Hirundo</taxon>
    </lineage>
</organism>
<protein>
    <submittedName>
        <fullName evidence="2">Uncharacterized protein</fullName>
    </submittedName>
</protein>
<name>A0A3M0L0D0_HIRRU</name>
<dbReference type="Proteomes" id="UP000269221">
    <property type="component" value="Unassembled WGS sequence"/>
</dbReference>
<evidence type="ECO:0000313" key="3">
    <source>
        <dbReference type="Proteomes" id="UP000269221"/>
    </source>
</evidence>
<keyword evidence="1" id="KW-0732">Signal</keyword>
<feature type="chain" id="PRO_5017955758" evidence="1">
    <location>
        <begin position="26"/>
        <end position="214"/>
    </location>
</feature>
<dbReference type="STRING" id="333673.A0A3M0L0D0"/>
<dbReference type="OrthoDB" id="276744at2759"/>
<gene>
    <name evidence="2" type="ORF">DUI87_10382</name>
</gene>